<dbReference type="SUPFAM" id="SSF50998">
    <property type="entry name" value="Quinoprotein alcohol dehydrogenase-like"/>
    <property type="match status" value="1"/>
</dbReference>
<dbReference type="Gene3D" id="2.130.10.10">
    <property type="entry name" value="YVTN repeat-like/Quinoprotein amine dehydrogenase"/>
    <property type="match status" value="1"/>
</dbReference>
<reference evidence="1" key="1">
    <citation type="journal article" date="2014" name="Front. Microbiol.">
        <title>High frequency of phylogenetically diverse reductive dehalogenase-homologous genes in deep subseafloor sedimentary metagenomes.</title>
        <authorList>
            <person name="Kawai M."/>
            <person name="Futagami T."/>
            <person name="Toyoda A."/>
            <person name="Takaki Y."/>
            <person name="Nishi S."/>
            <person name="Hori S."/>
            <person name="Arai W."/>
            <person name="Tsubouchi T."/>
            <person name="Morono Y."/>
            <person name="Uchiyama I."/>
            <person name="Ito T."/>
            <person name="Fujiyama A."/>
            <person name="Inagaki F."/>
            <person name="Takami H."/>
        </authorList>
    </citation>
    <scope>NUCLEOTIDE SEQUENCE</scope>
    <source>
        <strain evidence="1">Expedition CK06-06</strain>
    </source>
</reference>
<sequence length="242" mass="27076">IKFDAKLKRLAAKRESSLGELDMGVNHLVATGGFLDDSGYDRIFWMYSKRWPGFYLAQHSPKAGQLVVFDDTTTYAVKYFYRRVQWSPIFYPAAQGYLLFADDNDNQPGFLERGKKAIDWLPKGAATDRHRRGGRGVEKGTGYVRYKPAKWQKMIPVRVRAMVLAGKHLIVAGPPDVAPADDPMAAFDGRKGARLWVVSTADGKKLAEYKLDRVPAFDGMIAVGGRLYLTTQDGHLICMGKK</sequence>
<accession>X0XG58</accession>
<evidence type="ECO:0000313" key="1">
    <source>
        <dbReference type="EMBL" id="GAG35623.1"/>
    </source>
</evidence>
<gene>
    <name evidence="1" type="ORF">S01H1_61630</name>
</gene>
<dbReference type="AlphaFoldDB" id="X0XG58"/>
<organism evidence="1">
    <name type="scientific">marine sediment metagenome</name>
    <dbReference type="NCBI Taxonomy" id="412755"/>
    <lineage>
        <taxon>unclassified sequences</taxon>
        <taxon>metagenomes</taxon>
        <taxon>ecological metagenomes</taxon>
    </lineage>
</organism>
<comment type="caution">
    <text evidence="1">The sequence shown here is derived from an EMBL/GenBank/DDBJ whole genome shotgun (WGS) entry which is preliminary data.</text>
</comment>
<name>X0XG58_9ZZZZ</name>
<dbReference type="InterPro" id="IPR015943">
    <property type="entry name" value="WD40/YVTN_repeat-like_dom_sf"/>
</dbReference>
<dbReference type="InterPro" id="IPR011047">
    <property type="entry name" value="Quinoprotein_ADH-like_sf"/>
</dbReference>
<dbReference type="EMBL" id="BARS01040427">
    <property type="protein sequence ID" value="GAG35623.1"/>
    <property type="molecule type" value="Genomic_DNA"/>
</dbReference>
<proteinExistence type="predicted"/>
<protein>
    <recommendedName>
        <fullName evidence="2">Glucose/Sorbosone dehydrogenase domain-containing protein</fullName>
    </recommendedName>
</protein>
<evidence type="ECO:0008006" key="2">
    <source>
        <dbReference type="Google" id="ProtNLM"/>
    </source>
</evidence>
<feature type="non-terminal residue" evidence="1">
    <location>
        <position position="1"/>
    </location>
</feature>